<keyword evidence="3" id="KW-1185">Reference proteome</keyword>
<evidence type="ECO:0000313" key="3">
    <source>
        <dbReference type="Proteomes" id="UP001305779"/>
    </source>
</evidence>
<keyword evidence="1" id="KW-1133">Transmembrane helix</keyword>
<keyword evidence="1" id="KW-0472">Membrane</keyword>
<protein>
    <submittedName>
        <fullName evidence="2">Uncharacterized protein</fullName>
    </submittedName>
</protein>
<dbReference type="Proteomes" id="UP001305779">
    <property type="component" value="Unassembled WGS sequence"/>
</dbReference>
<keyword evidence="1" id="KW-0812">Transmembrane</keyword>
<gene>
    <name evidence="2" type="ORF">PRZ48_007591</name>
</gene>
<comment type="caution">
    <text evidence="2">The sequence shown here is derived from an EMBL/GenBank/DDBJ whole genome shotgun (WGS) entry which is preliminary data.</text>
</comment>
<feature type="transmembrane region" description="Helical" evidence="1">
    <location>
        <begin position="36"/>
        <end position="53"/>
    </location>
</feature>
<dbReference type="EMBL" id="JAXOVC010000005">
    <property type="protein sequence ID" value="KAK4501782.1"/>
    <property type="molecule type" value="Genomic_DNA"/>
</dbReference>
<accession>A0ABR0EJR5</accession>
<proteinExistence type="predicted"/>
<evidence type="ECO:0000313" key="2">
    <source>
        <dbReference type="EMBL" id="KAK4501782.1"/>
    </source>
</evidence>
<evidence type="ECO:0000256" key="1">
    <source>
        <dbReference type="SAM" id="Phobius"/>
    </source>
</evidence>
<reference evidence="2 3" key="1">
    <citation type="journal article" date="2023" name="G3 (Bethesda)">
        <title>A chromosome-level genome assembly of Zasmidium syzygii isolated from banana leaves.</title>
        <authorList>
            <person name="van Westerhoven A.C."/>
            <person name="Mehrabi R."/>
            <person name="Talebi R."/>
            <person name="Steentjes M.B.F."/>
            <person name="Corcolon B."/>
            <person name="Chong P.A."/>
            <person name="Kema G.H.J."/>
            <person name="Seidl M.F."/>
        </authorList>
    </citation>
    <scope>NUCLEOTIDE SEQUENCE [LARGE SCALE GENOMIC DNA]</scope>
    <source>
        <strain evidence="2 3">P124</strain>
    </source>
</reference>
<organism evidence="2 3">
    <name type="scientific">Zasmidium cellare</name>
    <name type="common">Wine cellar mold</name>
    <name type="synonym">Racodium cellare</name>
    <dbReference type="NCBI Taxonomy" id="395010"/>
    <lineage>
        <taxon>Eukaryota</taxon>
        <taxon>Fungi</taxon>
        <taxon>Dikarya</taxon>
        <taxon>Ascomycota</taxon>
        <taxon>Pezizomycotina</taxon>
        <taxon>Dothideomycetes</taxon>
        <taxon>Dothideomycetidae</taxon>
        <taxon>Mycosphaerellales</taxon>
        <taxon>Mycosphaerellaceae</taxon>
        <taxon>Zasmidium</taxon>
    </lineage>
</organism>
<name>A0ABR0EJR5_ZASCE</name>
<sequence>MPIRPSPRILQALRSYTTSARAVQQHEDRLGAATAVAYWCAVVSAPFAGAYAISQAAAKDKRSTTWRQLSFRDCLPSSSLDDYAGAYMRLRR</sequence>